<proteinExistence type="predicted"/>
<dbReference type="eggNOG" id="COG3874">
    <property type="taxonomic scope" value="Bacteria"/>
</dbReference>
<protein>
    <submittedName>
        <fullName evidence="2">Sporulation protein YtfJ</fullName>
    </submittedName>
</protein>
<dbReference type="EMBL" id="JPGY02000001">
    <property type="protein sequence ID" value="KRU11999.1"/>
    <property type="molecule type" value="Genomic_DNA"/>
</dbReference>
<dbReference type="KEGG" id="cpat:CLPA_c19340"/>
<dbReference type="Proteomes" id="UP000028042">
    <property type="component" value="Unassembled WGS sequence"/>
</dbReference>
<evidence type="ECO:0000313" key="4">
    <source>
        <dbReference type="Proteomes" id="UP000028042"/>
    </source>
</evidence>
<dbReference type="RefSeq" id="WP_003444295.1">
    <property type="nucleotide sequence ID" value="NZ_ANZB01000004.1"/>
</dbReference>
<name>A0A0H3J3F7_CLOPA</name>
<reference evidence="3" key="2">
    <citation type="submission" date="2015-10" db="EMBL/GenBank/DDBJ databases">
        <title>Improved Draft Genome Sequence of Clostridium pasteurianum Strain ATCC 6013 (DSM 525) Using a Hybrid Next-Generation Sequencing Approach.</title>
        <authorList>
            <person name="Pyne M.E."/>
            <person name="Utturkar S.M."/>
            <person name="Brown S.D."/>
            <person name="Moo-Young M."/>
            <person name="Chung D.A."/>
            <person name="Chou P.C."/>
        </authorList>
    </citation>
    <scope>NUCLEOTIDE SEQUENCE</scope>
    <source>
        <strain evidence="3">ATCC 6013</strain>
    </source>
</reference>
<keyword evidence="5" id="KW-1185">Reference proteome</keyword>
<dbReference type="KEGG" id="cpae:CPAST_c19340"/>
<dbReference type="GeneID" id="93074091"/>
<dbReference type="AlphaFoldDB" id="A0A0H3J3F7"/>
<dbReference type="NCBIfam" id="TIGR02874">
    <property type="entry name" value="spore_ytfJ"/>
    <property type="match status" value="1"/>
</dbReference>
<gene>
    <name evidence="2" type="primary">ytfJ</name>
    <name evidence="2" type="ORF">CLPA_c19340</name>
    <name evidence="3" type="ORF">CP6013_01246</name>
</gene>
<evidence type="ECO:0000313" key="2">
    <source>
        <dbReference type="EMBL" id="AJA51992.1"/>
    </source>
</evidence>
<organism evidence="2 5">
    <name type="scientific">Clostridium pasteurianum DSM 525 = ATCC 6013</name>
    <dbReference type="NCBI Taxonomy" id="1262449"/>
    <lineage>
        <taxon>Bacteria</taxon>
        <taxon>Bacillati</taxon>
        <taxon>Bacillota</taxon>
        <taxon>Clostridia</taxon>
        <taxon>Eubacteriales</taxon>
        <taxon>Clostridiaceae</taxon>
        <taxon>Clostridium</taxon>
    </lineage>
</organism>
<dbReference type="InterPro" id="IPR014229">
    <property type="entry name" value="Spore_YtfJ"/>
</dbReference>
<feature type="region of interest" description="Disordered" evidence="1">
    <location>
        <begin position="130"/>
        <end position="149"/>
    </location>
</feature>
<evidence type="ECO:0000256" key="1">
    <source>
        <dbReference type="SAM" id="MobiDB-lite"/>
    </source>
</evidence>
<sequence length="149" mass="16287">MENHSIENLMTNTMENLRDMIDVNTIVGDPVEAKDGTLILPISKVSFGFASGGTEFSDNITKDSPSDKFPFGGGSGAGVSVKPVAFLVLKENTVRLLSLDSQNTYDKMVDTIPQIIDLIKDNIGKHKENKNEALKSKNNSIEKDETDIK</sequence>
<dbReference type="Proteomes" id="UP000030905">
    <property type="component" value="Chromosome"/>
</dbReference>
<accession>A0A0H3J3F7</accession>
<dbReference type="PATRIC" id="fig|1262449.3.peg.1772"/>
<dbReference type="Pfam" id="PF09579">
    <property type="entry name" value="Spore_YtfJ"/>
    <property type="match status" value="1"/>
</dbReference>
<evidence type="ECO:0000313" key="5">
    <source>
        <dbReference type="Proteomes" id="UP000030905"/>
    </source>
</evidence>
<reference evidence="2 5" key="1">
    <citation type="journal article" date="2015" name="Genome Announc.">
        <title>Complete Genome Sequence of the Nitrogen-Fixing and Solvent-Producing Clostridium pasteurianum DSM 525.</title>
        <authorList>
            <person name="Poehlein A."/>
            <person name="Grosse-Honebrink A."/>
            <person name="Zhang Y."/>
            <person name="Minton N.P."/>
            <person name="Daniel R."/>
        </authorList>
    </citation>
    <scope>NUCLEOTIDE SEQUENCE [LARGE SCALE GENOMIC DNA]</scope>
    <source>
        <strain evidence="2">DSM 525</strain>
        <strain evidence="5">DSM 525 / ATCC 6013</strain>
    </source>
</reference>
<evidence type="ECO:0000313" key="3">
    <source>
        <dbReference type="EMBL" id="KRU11999.1"/>
    </source>
</evidence>
<reference evidence="3 4" key="3">
    <citation type="journal article" name="Genome Announc.">
        <title>Improved Draft Genome Sequence of Clostridium pasteurianum Strain ATCC 6013 (DSM 525) Using a Hybrid Next-Generation Sequencing Approach.</title>
        <authorList>
            <person name="Pyne M.E."/>
            <person name="Utturkar S."/>
            <person name="Brown S.D."/>
            <person name="Moo-Young M."/>
            <person name="Chung D.A."/>
            <person name="Chou C.P."/>
        </authorList>
    </citation>
    <scope>NUCLEOTIDE SEQUENCE [LARGE SCALE GENOMIC DNA]</scope>
    <source>
        <strain evidence="3 4">ATCC 6013</strain>
    </source>
</reference>
<dbReference type="PIRSF" id="PIRSF021377">
    <property type="entry name" value="YtfJ"/>
    <property type="match status" value="1"/>
</dbReference>
<dbReference type="PANTHER" id="PTHR39162">
    <property type="entry name" value="GLL3345 PROTEIN"/>
    <property type="match status" value="1"/>
</dbReference>
<dbReference type="PANTHER" id="PTHR39162:SF1">
    <property type="entry name" value="SPORULATION PROTEIN YTFJ"/>
    <property type="match status" value="1"/>
</dbReference>
<dbReference type="EMBL" id="CP009268">
    <property type="protein sequence ID" value="AJA51992.1"/>
    <property type="molecule type" value="Genomic_DNA"/>
</dbReference>